<evidence type="ECO:0008006" key="4">
    <source>
        <dbReference type="Google" id="ProtNLM"/>
    </source>
</evidence>
<evidence type="ECO:0000313" key="2">
    <source>
        <dbReference type="EMBL" id="KNF10100.1"/>
    </source>
</evidence>
<sequence>MKKFIISIALVIGFVLGSVPLSANAENLTKTDVNSENQEIIEVITERVLSDNEKLMDDNEPTTYGAIGYETFERTKEKERTMELRFTSTGAIVGFSKVKIAYRWYETWKVNSSGGKISLESRTSPKIYSSFRDYGSIPGVTISETSWDNGKGTNKAQSLGNISSVWGGTRSWSNTVIAD</sequence>
<organism evidence="2 3">
    <name type="scientific">Gottschalkia purinilytica</name>
    <name type="common">Clostridium purinilyticum</name>
    <dbReference type="NCBI Taxonomy" id="1503"/>
    <lineage>
        <taxon>Bacteria</taxon>
        <taxon>Bacillati</taxon>
        <taxon>Bacillota</taxon>
        <taxon>Tissierellia</taxon>
        <taxon>Tissierellales</taxon>
        <taxon>Gottschalkiaceae</taxon>
        <taxon>Gottschalkia</taxon>
    </lineage>
</organism>
<evidence type="ECO:0000256" key="1">
    <source>
        <dbReference type="SAM" id="SignalP"/>
    </source>
</evidence>
<feature type="signal peptide" evidence="1">
    <location>
        <begin position="1"/>
        <end position="25"/>
    </location>
</feature>
<proteinExistence type="predicted"/>
<gene>
    <name evidence="2" type="ORF">CLPU_1c02650</name>
</gene>
<comment type="caution">
    <text evidence="2">The sequence shown here is derived from an EMBL/GenBank/DDBJ whole genome shotgun (WGS) entry which is preliminary data.</text>
</comment>
<dbReference type="Proteomes" id="UP000037267">
    <property type="component" value="Unassembled WGS sequence"/>
</dbReference>
<dbReference type="EMBL" id="LGSS01000001">
    <property type="protein sequence ID" value="KNF10100.1"/>
    <property type="molecule type" value="Genomic_DNA"/>
</dbReference>
<reference evidence="3" key="1">
    <citation type="submission" date="2015-07" db="EMBL/GenBank/DDBJ databases">
        <title>Draft genome sequence of the purine-degrading Gottschalkia purinilyticum DSM 1384 (formerly Clostridium purinilyticum).</title>
        <authorList>
            <person name="Poehlein A."/>
            <person name="Schiel-Bengelsdorf B."/>
            <person name="Bengelsdorf F.R."/>
            <person name="Daniel R."/>
            <person name="Duerre P."/>
        </authorList>
    </citation>
    <scope>NUCLEOTIDE SEQUENCE [LARGE SCALE GENOMIC DNA]</scope>
    <source>
        <strain evidence="3">DSM 1384</strain>
    </source>
</reference>
<dbReference type="AlphaFoldDB" id="A0A0L0WFA3"/>
<evidence type="ECO:0000313" key="3">
    <source>
        <dbReference type="Proteomes" id="UP000037267"/>
    </source>
</evidence>
<feature type="chain" id="PRO_5005551161" description="DUF5626 domain-containing protein" evidence="1">
    <location>
        <begin position="26"/>
        <end position="179"/>
    </location>
</feature>
<keyword evidence="3" id="KW-1185">Reference proteome</keyword>
<name>A0A0L0WFA3_GOTPU</name>
<keyword evidence="1" id="KW-0732">Signal</keyword>
<dbReference type="RefSeq" id="WP_050353826.1">
    <property type="nucleotide sequence ID" value="NZ_LGSS01000001.1"/>
</dbReference>
<accession>A0A0L0WFA3</accession>
<protein>
    <recommendedName>
        <fullName evidence="4">DUF5626 domain-containing protein</fullName>
    </recommendedName>
</protein>